<evidence type="ECO:0000313" key="2">
    <source>
        <dbReference type="Proteomes" id="UP000054144"/>
    </source>
</evidence>
<protein>
    <submittedName>
        <fullName evidence="1">Cyclin-domain-containing protein</fullName>
    </submittedName>
</protein>
<dbReference type="SUPFAM" id="SSF47954">
    <property type="entry name" value="Cyclin-like"/>
    <property type="match status" value="1"/>
</dbReference>
<proteinExistence type="predicted"/>
<dbReference type="AlphaFoldDB" id="A0A0D7A136"/>
<dbReference type="OrthoDB" id="337735at2759"/>
<dbReference type="PANTHER" id="PTHR15615">
    <property type="match status" value="1"/>
</dbReference>
<dbReference type="GO" id="GO:0000307">
    <property type="term" value="C:cyclin-dependent protein kinase holoenzyme complex"/>
    <property type="evidence" value="ECO:0007669"/>
    <property type="project" value="TreeGrafter"/>
</dbReference>
<dbReference type="EMBL" id="KN882089">
    <property type="protein sequence ID" value="KIY44513.1"/>
    <property type="molecule type" value="Genomic_DNA"/>
</dbReference>
<reference evidence="1 2" key="1">
    <citation type="journal article" date="2015" name="Fungal Genet. Biol.">
        <title>Evolution of novel wood decay mechanisms in Agaricales revealed by the genome sequences of Fistulina hepatica and Cylindrobasidium torrendii.</title>
        <authorList>
            <person name="Floudas D."/>
            <person name="Held B.W."/>
            <person name="Riley R."/>
            <person name="Nagy L.G."/>
            <person name="Koehler G."/>
            <person name="Ransdell A.S."/>
            <person name="Younus H."/>
            <person name="Chow J."/>
            <person name="Chiniquy J."/>
            <person name="Lipzen A."/>
            <person name="Tritt A."/>
            <person name="Sun H."/>
            <person name="Haridas S."/>
            <person name="LaButti K."/>
            <person name="Ohm R.A."/>
            <person name="Kues U."/>
            <person name="Blanchette R.A."/>
            <person name="Grigoriev I.V."/>
            <person name="Minto R.E."/>
            <person name="Hibbett D.S."/>
        </authorList>
    </citation>
    <scope>NUCLEOTIDE SEQUENCE [LARGE SCALE GENOMIC DNA]</scope>
    <source>
        <strain evidence="1 2">ATCC 64428</strain>
    </source>
</reference>
<dbReference type="Proteomes" id="UP000054144">
    <property type="component" value="Unassembled WGS sequence"/>
</dbReference>
<dbReference type="CDD" id="cd20558">
    <property type="entry name" value="CYCLIN_ScPCL7-like"/>
    <property type="match status" value="1"/>
</dbReference>
<gene>
    <name evidence="1" type="ORF">FISHEDRAFT_51174</name>
</gene>
<accession>A0A0D7A136</accession>
<name>A0A0D7A136_9AGAR</name>
<organism evidence="1 2">
    <name type="scientific">Fistulina hepatica ATCC 64428</name>
    <dbReference type="NCBI Taxonomy" id="1128425"/>
    <lineage>
        <taxon>Eukaryota</taxon>
        <taxon>Fungi</taxon>
        <taxon>Dikarya</taxon>
        <taxon>Basidiomycota</taxon>
        <taxon>Agaricomycotina</taxon>
        <taxon>Agaricomycetes</taxon>
        <taxon>Agaricomycetidae</taxon>
        <taxon>Agaricales</taxon>
        <taxon>Fistulinaceae</taxon>
        <taxon>Fistulina</taxon>
    </lineage>
</organism>
<dbReference type="GO" id="GO:0019901">
    <property type="term" value="F:protein kinase binding"/>
    <property type="evidence" value="ECO:0007669"/>
    <property type="project" value="InterPro"/>
</dbReference>
<dbReference type="InterPro" id="IPR013922">
    <property type="entry name" value="Cyclin_PHO80-like"/>
</dbReference>
<dbReference type="Gene3D" id="1.10.472.10">
    <property type="entry name" value="Cyclin-like"/>
    <property type="match status" value="1"/>
</dbReference>
<dbReference type="GO" id="GO:0005634">
    <property type="term" value="C:nucleus"/>
    <property type="evidence" value="ECO:0007669"/>
    <property type="project" value="TreeGrafter"/>
</dbReference>
<keyword evidence="2" id="KW-1185">Reference proteome</keyword>
<sequence>MEAGSTRVEIPRAFEDAGKDDLVVLIADMLQRLMDHNDQVPLAPENLSRFHSRTPPNISILSYLKRVVQYTTVEKSCLLIVMHYTDQFCARNPWFSVTSLSCHRFVIASITVATKFFCDIQSTNKRLARVGGIPVHELNHLEWKLLLGLDWKLTCTREILQEYYVNLVRSCGSRQYVLAPAPTVAPLIEDTDVFMASRPASPVARHVPPTEVSAILVDPSVAQFQPAYATIEQNVAFAELQQHRQAAA</sequence>
<dbReference type="InterPro" id="IPR036915">
    <property type="entry name" value="Cyclin-like_sf"/>
</dbReference>
<dbReference type="Pfam" id="PF08613">
    <property type="entry name" value="Cyclin"/>
    <property type="match status" value="1"/>
</dbReference>
<dbReference type="PANTHER" id="PTHR15615:SF117">
    <property type="entry name" value="PHO85 CYCLIN PHO80"/>
    <property type="match status" value="1"/>
</dbReference>
<evidence type="ECO:0000313" key="1">
    <source>
        <dbReference type="EMBL" id="KIY44513.1"/>
    </source>
</evidence>
<dbReference type="GO" id="GO:0016538">
    <property type="term" value="F:cyclin-dependent protein serine/threonine kinase regulator activity"/>
    <property type="evidence" value="ECO:0007669"/>
    <property type="project" value="TreeGrafter"/>
</dbReference>